<dbReference type="PROSITE" id="PS51375">
    <property type="entry name" value="PPR"/>
    <property type="match status" value="6"/>
</dbReference>
<proteinExistence type="inferred from homology"/>
<dbReference type="NCBIfam" id="TIGR00756">
    <property type="entry name" value="PPR"/>
    <property type="match status" value="6"/>
</dbReference>
<dbReference type="Proteomes" id="UP001552299">
    <property type="component" value="Unassembled WGS sequence"/>
</dbReference>
<feature type="repeat" description="PPR" evidence="3">
    <location>
        <begin position="205"/>
        <end position="239"/>
    </location>
</feature>
<feature type="repeat" description="PPR" evidence="3">
    <location>
        <begin position="312"/>
        <end position="346"/>
    </location>
</feature>
<accession>A0ABD0VK84</accession>
<dbReference type="FunFam" id="1.25.40.10:FF:000031">
    <property type="entry name" value="Pentatricopeptide repeat-containing protein mitochondrial"/>
    <property type="match status" value="1"/>
</dbReference>
<evidence type="ECO:0000256" key="1">
    <source>
        <dbReference type="ARBA" id="ARBA00022737"/>
    </source>
</evidence>
<dbReference type="InterPro" id="IPR046960">
    <property type="entry name" value="PPR_At4g14850-like_plant"/>
</dbReference>
<dbReference type="Pfam" id="PF13041">
    <property type="entry name" value="PPR_2"/>
    <property type="match status" value="3"/>
</dbReference>
<evidence type="ECO:0000313" key="5">
    <source>
        <dbReference type="Proteomes" id="UP001552299"/>
    </source>
</evidence>
<feature type="repeat" description="PPR" evidence="3">
    <location>
        <begin position="348"/>
        <end position="382"/>
    </location>
</feature>
<evidence type="ECO:0000313" key="4">
    <source>
        <dbReference type="EMBL" id="KAL0925248.1"/>
    </source>
</evidence>
<dbReference type="FunFam" id="1.25.40.10:FF:000280">
    <property type="entry name" value="Pentatricopeptide repeat-containing protein"/>
    <property type="match status" value="1"/>
</dbReference>
<evidence type="ECO:0000256" key="3">
    <source>
        <dbReference type="PROSITE-ProRule" id="PRU00708"/>
    </source>
</evidence>
<gene>
    <name evidence="4" type="ORF">M5K25_003567</name>
</gene>
<reference evidence="4 5" key="1">
    <citation type="journal article" date="2024" name="Plant Biotechnol. J.">
        <title>Dendrobium thyrsiflorum genome and its molecular insights into genes involved in important horticultural traits.</title>
        <authorList>
            <person name="Chen B."/>
            <person name="Wang J.Y."/>
            <person name="Zheng P.J."/>
            <person name="Li K.L."/>
            <person name="Liang Y.M."/>
            <person name="Chen X.F."/>
            <person name="Zhang C."/>
            <person name="Zhao X."/>
            <person name="He X."/>
            <person name="Zhang G.Q."/>
            <person name="Liu Z.J."/>
            <person name="Xu Q."/>
        </authorList>
    </citation>
    <scope>NUCLEOTIDE SEQUENCE [LARGE SCALE GENOMIC DNA]</scope>
    <source>
        <strain evidence="4">GZMU011</strain>
    </source>
</reference>
<protein>
    <recommendedName>
        <fullName evidence="6">Pentatricopeptide repeat-containing protein</fullName>
    </recommendedName>
</protein>
<name>A0ABD0VK84_DENTH</name>
<feature type="repeat" description="PPR" evidence="3">
    <location>
        <begin position="449"/>
        <end position="483"/>
    </location>
</feature>
<sequence length="681" mass="74442">MFLASSSLDLLLHRCTTLRQAQQIHALILLTGHHNHSPFLSARLISLYSHLNLLPAAISLFLSAPSPSSSILCNSILRSLLSHSQPLQTISLYRRARSINAIPDGFTFPLALRACTSLSDSSLCIAVHAQAVTMGFGNHLHVANELVLLYGHLGQMDPARKLFDGMRVRTVVTWNILVSGYSQNREWDNARKVFDVMRSSGPKPNSVTWTSLLSAYAQCQRYNEVIEVFDEMRECGCEATAEAVAVALSVCPYVGSNGGCDGLEKGKEIHGFVKRSGFEGFSFVRNSLVCMYGKLGNSGDAEKLFSEIEARDLVSWNALISSYAASGCCDEAYEVFRRLQEAGEPKPSVVSWSAVIGGFASCGVVEKSVELFRLMQRAGVRYNAVTLATVLSACAELSSFGSGREIHAHSIRNLMDGNILIQNGLLNLYTKSGGLNYGCLVFDRIKDKDLITWNSMINGHGMHGSCDKALSTFRSMVTCGLEPDGITFVAILSACSHAGRVTEGRKVFDLMVHQHGISPGLEHYSCMVDLLGRAGLIREASELVEKMPMRPNACVWGALLSSCRIHGNAAMAEDTASRILGLEEETSGNCMLISNIYAATGRWEDSARVRVMTREKGIRKNPGQSWVEVNKTVLVFSAGGSLPPGAEGAYDVMEDLNRQMKTENQVASDWLLLDWVDEEEE</sequence>
<feature type="repeat" description="PPR" evidence="3">
    <location>
        <begin position="170"/>
        <end position="204"/>
    </location>
</feature>
<dbReference type="InterPro" id="IPR002885">
    <property type="entry name" value="PPR_rpt"/>
</dbReference>
<keyword evidence="5" id="KW-1185">Reference proteome</keyword>
<keyword evidence="1" id="KW-0677">Repeat</keyword>
<comment type="similarity">
    <text evidence="2">Belongs to the PPR family. PCMP-E subfamily.</text>
</comment>
<dbReference type="Pfam" id="PF01535">
    <property type="entry name" value="PPR"/>
    <property type="match status" value="3"/>
</dbReference>
<dbReference type="PANTHER" id="PTHR47926:SF389">
    <property type="entry name" value="PENTATRICOPEPTIDE PROTEIN-RELATED"/>
    <property type="match status" value="1"/>
</dbReference>
<comment type="caution">
    <text evidence="4">The sequence shown here is derived from an EMBL/GenBank/DDBJ whole genome shotgun (WGS) entry which is preliminary data.</text>
</comment>
<dbReference type="InterPro" id="IPR046848">
    <property type="entry name" value="E_motif"/>
</dbReference>
<feature type="repeat" description="PPR" evidence="3">
    <location>
        <begin position="484"/>
        <end position="519"/>
    </location>
</feature>
<dbReference type="EMBL" id="JANQDX010000004">
    <property type="protein sequence ID" value="KAL0925248.1"/>
    <property type="molecule type" value="Genomic_DNA"/>
</dbReference>
<dbReference type="InterPro" id="IPR011990">
    <property type="entry name" value="TPR-like_helical_dom_sf"/>
</dbReference>
<evidence type="ECO:0008006" key="6">
    <source>
        <dbReference type="Google" id="ProtNLM"/>
    </source>
</evidence>
<dbReference type="Gene3D" id="1.25.40.10">
    <property type="entry name" value="Tetratricopeptide repeat domain"/>
    <property type="match status" value="3"/>
</dbReference>
<dbReference type="AlphaFoldDB" id="A0ABD0VK84"/>
<evidence type="ECO:0000256" key="2">
    <source>
        <dbReference type="ARBA" id="ARBA00061659"/>
    </source>
</evidence>
<dbReference type="FunFam" id="1.25.40.10:FF:000393">
    <property type="entry name" value="Pentatricopeptide repeat-containing protein At1g20230"/>
    <property type="match status" value="2"/>
</dbReference>
<dbReference type="PANTHER" id="PTHR47926">
    <property type="entry name" value="PENTATRICOPEPTIDE REPEAT-CONTAINING PROTEIN"/>
    <property type="match status" value="1"/>
</dbReference>
<dbReference type="Pfam" id="PF20431">
    <property type="entry name" value="E_motif"/>
    <property type="match status" value="1"/>
</dbReference>
<organism evidence="4 5">
    <name type="scientific">Dendrobium thyrsiflorum</name>
    <name type="common">Pinecone-like raceme dendrobium</name>
    <name type="synonym">Orchid</name>
    <dbReference type="NCBI Taxonomy" id="117978"/>
    <lineage>
        <taxon>Eukaryota</taxon>
        <taxon>Viridiplantae</taxon>
        <taxon>Streptophyta</taxon>
        <taxon>Embryophyta</taxon>
        <taxon>Tracheophyta</taxon>
        <taxon>Spermatophyta</taxon>
        <taxon>Magnoliopsida</taxon>
        <taxon>Liliopsida</taxon>
        <taxon>Asparagales</taxon>
        <taxon>Orchidaceae</taxon>
        <taxon>Epidendroideae</taxon>
        <taxon>Malaxideae</taxon>
        <taxon>Dendrobiinae</taxon>
        <taxon>Dendrobium</taxon>
    </lineage>
</organism>